<dbReference type="Proteomes" id="UP000320781">
    <property type="component" value="Unassembled WGS sequence"/>
</dbReference>
<organism evidence="1 2">
    <name type="scientific">Aerophobetes bacterium</name>
    <dbReference type="NCBI Taxonomy" id="2030807"/>
    <lineage>
        <taxon>Bacteria</taxon>
        <taxon>Candidatus Aerophobota</taxon>
    </lineage>
</organism>
<dbReference type="Gene3D" id="3.40.50.300">
    <property type="entry name" value="P-loop containing nucleotide triphosphate hydrolases"/>
    <property type="match status" value="1"/>
</dbReference>
<evidence type="ECO:0000313" key="2">
    <source>
        <dbReference type="Proteomes" id="UP000320781"/>
    </source>
</evidence>
<accession>A0A523QMJ9</accession>
<evidence type="ECO:0000313" key="1">
    <source>
        <dbReference type="EMBL" id="TES87031.1"/>
    </source>
</evidence>
<comment type="caution">
    <text evidence="1">The sequence shown here is derived from an EMBL/GenBank/DDBJ whole genome shotgun (WGS) entry which is preliminary data.</text>
</comment>
<gene>
    <name evidence="1" type="ORF">E3J95_00485</name>
</gene>
<dbReference type="GO" id="GO:0005524">
    <property type="term" value="F:ATP binding"/>
    <property type="evidence" value="ECO:0007669"/>
    <property type="project" value="UniProtKB-KW"/>
</dbReference>
<dbReference type="InterPro" id="IPR027417">
    <property type="entry name" value="P-loop_NTPase"/>
</dbReference>
<dbReference type="EMBL" id="SOKU01000019">
    <property type="protein sequence ID" value="TES87031.1"/>
    <property type="molecule type" value="Genomic_DNA"/>
</dbReference>
<protein>
    <submittedName>
        <fullName evidence="1">Sugar ABC transporter ATP-binding protein</fullName>
    </submittedName>
</protein>
<name>A0A523QMJ9_UNCAE</name>
<dbReference type="AlphaFoldDB" id="A0A523QMJ9"/>
<keyword evidence="1" id="KW-0547">Nucleotide-binding</keyword>
<dbReference type="SUPFAM" id="SSF52540">
    <property type="entry name" value="P-loop containing nucleoside triphosphate hydrolases"/>
    <property type="match status" value="1"/>
</dbReference>
<keyword evidence="1" id="KW-0067">ATP-binding</keyword>
<proteinExistence type="predicted"/>
<sequence>MTSSSGSEEERSLARMIGVEKWFGKVQALKGVDFEVRPSEVVGLVGDNGAG</sequence>
<reference evidence="1 2" key="1">
    <citation type="submission" date="2019-03" db="EMBL/GenBank/DDBJ databases">
        <title>Metabolic potential of uncultured bacteria and archaea associated with petroleum seepage in deep-sea sediments.</title>
        <authorList>
            <person name="Dong X."/>
            <person name="Hubert C."/>
        </authorList>
    </citation>
    <scope>NUCLEOTIDE SEQUENCE [LARGE SCALE GENOMIC DNA]</scope>
    <source>
        <strain evidence="1">E44_bin92</strain>
    </source>
</reference>
<feature type="non-terminal residue" evidence="1">
    <location>
        <position position="51"/>
    </location>
</feature>